<feature type="coiled-coil region" evidence="5">
    <location>
        <begin position="1"/>
        <end position="35"/>
    </location>
</feature>
<reference evidence="9" key="1">
    <citation type="submission" date="2017-01" db="EMBL/GenBank/DDBJ databases">
        <authorList>
            <person name="Varghese N."/>
            <person name="Submissions S."/>
        </authorList>
    </citation>
    <scope>NUCLEOTIDE SEQUENCE [LARGE SCALE GENOMIC DNA]</scope>
    <source>
        <strain evidence="9">DSM 18714</strain>
    </source>
</reference>
<evidence type="ECO:0000313" key="9">
    <source>
        <dbReference type="Proteomes" id="UP000186098"/>
    </source>
</evidence>
<evidence type="ECO:0000256" key="1">
    <source>
        <dbReference type="ARBA" id="ARBA00022723"/>
    </source>
</evidence>
<feature type="domain" description="Zinc finger DksA/TraR C4-type" evidence="6">
    <location>
        <begin position="74"/>
        <end position="101"/>
    </location>
</feature>
<dbReference type="Pfam" id="PF21173">
    <property type="entry name" value="DksA-like_N"/>
    <property type="match status" value="1"/>
</dbReference>
<dbReference type="AlphaFoldDB" id="A0A1N7L7N3"/>
<dbReference type="PANTHER" id="PTHR33823">
    <property type="entry name" value="RNA POLYMERASE-BINDING TRANSCRIPTION FACTOR DKSA-RELATED"/>
    <property type="match status" value="1"/>
</dbReference>
<feature type="domain" description="DnaK suppressor protein-like N-terminal" evidence="7">
    <location>
        <begin position="9"/>
        <end position="71"/>
    </location>
</feature>
<name>A0A1N7L7N3_9RHOB</name>
<dbReference type="Gene3D" id="1.20.120.910">
    <property type="entry name" value="DksA, coiled-coil domain"/>
    <property type="match status" value="1"/>
</dbReference>
<dbReference type="InterPro" id="IPR000962">
    <property type="entry name" value="Znf_DskA_TraR"/>
</dbReference>
<keyword evidence="3" id="KW-0862">Zinc</keyword>
<dbReference type="SUPFAM" id="SSF57716">
    <property type="entry name" value="Glucocorticoid receptor-like (DNA-binding domain)"/>
    <property type="match status" value="1"/>
</dbReference>
<evidence type="ECO:0000259" key="6">
    <source>
        <dbReference type="Pfam" id="PF01258"/>
    </source>
</evidence>
<dbReference type="GO" id="GO:0008270">
    <property type="term" value="F:zinc ion binding"/>
    <property type="evidence" value="ECO:0007669"/>
    <property type="project" value="UniProtKB-KW"/>
</dbReference>
<dbReference type="OrthoDB" id="1121111at2"/>
<dbReference type="Pfam" id="PF01258">
    <property type="entry name" value="zf-dskA_traR"/>
    <property type="match status" value="1"/>
</dbReference>
<dbReference type="STRING" id="407234.SAMN05421795_102659"/>
<dbReference type="PROSITE" id="PS51128">
    <property type="entry name" value="ZF_DKSA_2"/>
    <property type="match status" value="1"/>
</dbReference>
<keyword evidence="5" id="KW-0175">Coiled coil</keyword>
<protein>
    <submittedName>
        <fullName evidence="8">Transcriptional regulator, TraR/DksA family</fullName>
    </submittedName>
</protein>
<evidence type="ECO:0000256" key="4">
    <source>
        <dbReference type="PROSITE-ProRule" id="PRU00510"/>
    </source>
</evidence>
<evidence type="ECO:0000313" key="8">
    <source>
        <dbReference type="EMBL" id="SIS69848.1"/>
    </source>
</evidence>
<evidence type="ECO:0000256" key="5">
    <source>
        <dbReference type="SAM" id="Coils"/>
    </source>
</evidence>
<proteinExistence type="predicted"/>
<keyword evidence="2" id="KW-0863">Zinc-finger</keyword>
<gene>
    <name evidence="8" type="ORF">SAMN05421795_102659</name>
</gene>
<dbReference type="RefSeq" id="WP_076364583.1">
    <property type="nucleotide sequence ID" value="NZ_FTOM01000002.1"/>
</dbReference>
<dbReference type="EMBL" id="FTOM01000002">
    <property type="protein sequence ID" value="SIS69848.1"/>
    <property type="molecule type" value="Genomic_DNA"/>
</dbReference>
<evidence type="ECO:0000256" key="3">
    <source>
        <dbReference type="ARBA" id="ARBA00022833"/>
    </source>
</evidence>
<feature type="zinc finger region" description="dksA C4-type" evidence="4">
    <location>
        <begin position="79"/>
        <end position="103"/>
    </location>
</feature>
<dbReference type="InterPro" id="IPR048487">
    <property type="entry name" value="DksA-like_N"/>
</dbReference>
<dbReference type="Proteomes" id="UP000186098">
    <property type="component" value="Unassembled WGS sequence"/>
</dbReference>
<accession>A0A1N7L7N3</accession>
<keyword evidence="1" id="KW-0479">Metal-binding</keyword>
<dbReference type="PANTHER" id="PTHR33823:SF4">
    <property type="entry name" value="GENERAL STRESS PROTEIN 16O"/>
    <property type="match status" value="1"/>
</dbReference>
<sequence length="110" mass="12556">MKTLSQRKAQIEARLNDLECRLDHIADELNAHETHDWEDRATEREDDEMLEDLGLSAQDEQRMLAAALDRIADGSYGDCVFCGEKISEERLDLLPGTPFCRAHARAADRR</sequence>
<evidence type="ECO:0000256" key="2">
    <source>
        <dbReference type="ARBA" id="ARBA00022771"/>
    </source>
</evidence>
<organism evidence="8 9">
    <name type="scientific">Phaeovulum vinaykumarii</name>
    <dbReference type="NCBI Taxonomy" id="407234"/>
    <lineage>
        <taxon>Bacteria</taxon>
        <taxon>Pseudomonadati</taxon>
        <taxon>Pseudomonadota</taxon>
        <taxon>Alphaproteobacteria</taxon>
        <taxon>Rhodobacterales</taxon>
        <taxon>Paracoccaceae</taxon>
        <taxon>Phaeovulum</taxon>
    </lineage>
</organism>
<evidence type="ECO:0000259" key="7">
    <source>
        <dbReference type="Pfam" id="PF21173"/>
    </source>
</evidence>
<keyword evidence="9" id="KW-1185">Reference proteome</keyword>